<evidence type="ECO:0008006" key="3">
    <source>
        <dbReference type="Google" id="ProtNLM"/>
    </source>
</evidence>
<gene>
    <name evidence="1" type="ORF">A6A05_16450</name>
</gene>
<comment type="caution">
    <text evidence="1">The sequence shown here is derived from an EMBL/GenBank/DDBJ whole genome shotgun (WGS) entry which is preliminary data.</text>
</comment>
<dbReference type="Gene3D" id="3.40.50.300">
    <property type="entry name" value="P-loop containing nucleotide triphosphate hydrolases"/>
    <property type="match status" value="1"/>
</dbReference>
<protein>
    <recommendedName>
        <fullName evidence="3">AAA+ ATPase domain-containing protein</fullName>
    </recommendedName>
</protein>
<evidence type="ECO:0000313" key="2">
    <source>
        <dbReference type="Proteomes" id="UP000078543"/>
    </source>
</evidence>
<sequence length="314" mass="33775">MDEGFHPRNRLLTVEQIMALPPADWVVKSLVPADAIGVLYGKPGAGKTFFALSVVLSIAHGLTCFGRKTVKGNAVIVSGEGGRGLQNRTKAWHQHHGLPVAECGNVRILPHACNMMDADAVEHLIQDIHHHFDGQRIELVVFDTLSRCFGDGDENRQGDMARFVEAVELVRRALGCTVLVVHHTPKEADELRGSSVLEGACDFVLRAGKTSLGMELFVRKMKDGRDGLSITYQMGSACLGIDGDGEAMNVPVAVLEGTISERPASADEASPTGKNQQALLSVLGDFEMGLTEAEWRQQAKDRSAFGGAKPPASN</sequence>
<dbReference type="Proteomes" id="UP000078543">
    <property type="component" value="Unassembled WGS sequence"/>
</dbReference>
<organism evidence="1 2">
    <name type="scientific">Magnetospirillum moscoviense</name>
    <dbReference type="NCBI Taxonomy" id="1437059"/>
    <lineage>
        <taxon>Bacteria</taxon>
        <taxon>Pseudomonadati</taxon>
        <taxon>Pseudomonadota</taxon>
        <taxon>Alphaproteobacteria</taxon>
        <taxon>Rhodospirillales</taxon>
        <taxon>Rhodospirillaceae</taxon>
        <taxon>Magnetospirillum</taxon>
    </lineage>
</organism>
<dbReference type="STRING" id="1437059.A6A05_16450"/>
<dbReference type="InterPro" id="IPR027417">
    <property type="entry name" value="P-loop_NTPase"/>
</dbReference>
<dbReference type="EMBL" id="LWQU01000178">
    <property type="protein sequence ID" value="OAN46086.1"/>
    <property type="molecule type" value="Genomic_DNA"/>
</dbReference>
<evidence type="ECO:0000313" key="1">
    <source>
        <dbReference type="EMBL" id="OAN46086.1"/>
    </source>
</evidence>
<keyword evidence="2" id="KW-1185">Reference proteome</keyword>
<proteinExistence type="predicted"/>
<name>A0A178MC29_9PROT</name>
<dbReference type="SUPFAM" id="SSF52540">
    <property type="entry name" value="P-loop containing nucleoside triphosphate hydrolases"/>
    <property type="match status" value="1"/>
</dbReference>
<reference evidence="1 2" key="1">
    <citation type="submission" date="2016-04" db="EMBL/GenBank/DDBJ databases">
        <title>Draft genome sequence of freshwater magnetotactic bacteria Magnetospirillum marisnigri SP-1 and Magnetospirillum moscoviense BB-1.</title>
        <authorList>
            <person name="Koziaeva V."/>
            <person name="Dziuba M.V."/>
            <person name="Ivanov T.M."/>
            <person name="Kuznetsov B."/>
            <person name="Grouzdev D.S."/>
        </authorList>
    </citation>
    <scope>NUCLEOTIDE SEQUENCE [LARGE SCALE GENOMIC DNA]</scope>
    <source>
        <strain evidence="1 2">BB-1</strain>
    </source>
</reference>
<dbReference type="Pfam" id="PF13481">
    <property type="entry name" value="AAA_25"/>
    <property type="match status" value="1"/>
</dbReference>
<accession>A0A178MC29</accession>
<dbReference type="AlphaFoldDB" id="A0A178MC29"/>